<evidence type="ECO:0000313" key="11">
    <source>
        <dbReference type="Proteomes" id="UP000604243"/>
    </source>
</evidence>
<keyword evidence="5 7" id="KW-0378">Hydrolase</keyword>
<sequence length="428" mass="47770">MKLIHTADWHLGQRFHGQSRHNEHRHFLDWLLETLSAREPDALLIAGDIFDVINPSMAAQSLLYDFLIGAHERLPQLTIVMIAGNHDSGTRIELPAPLLRRLNTHALGRIIWHDSGEPDVDRLIVPLPDRHGTIRAWCLALPFLRPAEVTGRTCDASSQDNEEAPETAGDSYVHGMVRVHEALFEAGIKKRRPGQALIAMSHAHLHGASVSEHSERPIVIGGEESLSASLFPAEIAYVALGHLHKPQRVGSDHIRYSGSPLAMDFSENRYPHQVLDITLEGEHLKEVTALPIPRAVAMHRVGPLTLDDVLDTLAGPDLLDDTPTELPREQWPWLDVRVVLDAPRVDLRPLIERALTNKAVRLVSITTQVSRVQAPHEDHESLDALGPADLFSRTWAREYGDLPPEEVMHDVQTLLQTLLDDEPPEENP</sequence>
<keyword evidence="6 7" id="KW-0269">Exonuclease</keyword>
<keyword evidence="7" id="KW-0235">DNA replication</keyword>
<proteinExistence type="inferred from homology"/>
<gene>
    <name evidence="7 10" type="primary">sbcD</name>
    <name evidence="10" type="ORF">GCM10010082_05160</name>
</gene>
<comment type="caution">
    <text evidence="10">The sequence shown here is derived from an EMBL/GenBank/DDBJ whole genome shotgun (WGS) entry which is preliminary data.</text>
</comment>
<dbReference type="SUPFAM" id="SSF56300">
    <property type="entry name" value="Metallo-dependent phosphatases"/>
    <property type="match status" value="1"/>
</dbReference>
<dbReference type="InterPro" id="IPR041796">
    <property type="entry name" value="Mre11_N"/>
</dbReference>
<dbReference type="CDD" id="cd00840">
    <property type="entry name" value="MPP_Mre11_N"/>
    <property type="match status" value="1"/>
</dbReference>
<protein>
    <recommendedName>
        <fullName evidence="3 7">Nuclease SbcCD subunit D</fullName>
    </recommendedName>
</protein>
<dbReference type="InterPro" id="IPR050535">
    <property type="entry name" value="DNA_Repair-Maintenance_Comp"/>
</dbReference>
<organism evidence="10 11">
    <name type="scientific">Kushneria pakistanensis</name>
    <dbReference type="NCBI Taxonomy" id="1508770"/>
    <lineage>
        <taxon>Bacteria</taxon>
        <taxon>Pseudomonadati</taxon>
        <taxon>Pseudomonadota</taxon>
        <taxon>Gammaproteobacteria</taxon>
        <taxon>Oceanospirillales</taxon>
        <taxon>Halomonadaceae</taxon>
        <taxon>Kushneria</taxon>
    </lineage>
</organism>
<evidence type="ECO:0000256" key="4">
    <source>
        <dbReference type="ARBA" id="ARBA00022722"/>
    </source>
</evidence>
<dbReference type="Pfam" id="PF12320">
    <property type="entry name" value="SbcD_C"/>
    <property type="match status" value="1"/>
</dbReference>
<keyword evidence="7" id="KW-0233">DNA recombination</keyword>
<evidence type="ECO:0000256" key="5">
    <source>
        <dbReference type="ARBA" id="ARBA00022801"/>
    </source>
</evidence>
<dbReference type="NCBIfam" id="TIGR00619">
    <property type="entry name" value="sbcd"/>
    <property type="match status" value="1"/>
</dbReference>
<name>A0ABQ3FBL3_9GAMM</name>
<evidence type="ECO:0000259" key="9">
    <source>
        <dbReference type="Pfam" id="PF12320"/>
    </source>
</evidence>
<evidence type="ECO:0000313" key="10">
    <source>
        <dbReference type="EMBL" id="GHC17119.1"/>
    </source>
</evidence>
<dbReference type="PANTHER" id="PTHR30337:SF0">
    <property type="entry name" value="NUCLEASE SBCCD SUBUNIT D"/>
    <property type="match status" value="1"/>
</dbReference>
<reference evidence="11" key="1">
    <citation type="journal article" date="2019" name="Int. J. Syst. Evol. Microbiol.">
        <title>The Global Catalogue of Microorganisms (GCM) 10K type strain sequencing project: providing services to taxonomists for standard genome sequencing and annotation.</title>
        <authorList>
            <consortium name="The Broad Institute Genomics Platform"/>
            <consortium name="The Broad Institute Genome Sequencing Center for Infectious Disease"/>
            <person name="Wu L."/>
            <person name="Ma J."/>
        </authorList>
    </citation>
    <scope>NUCLEOTIDE SEQUENCE [LARGE SCALE GENOMIC DNA]</scope>
    <source>
        <strain evidence="11">KCTC 42082</strain>
    </source>
</reference>
<evidence type="ECO:0000256" key="3">
    <source>
        <dbReference type="ARBA" id="ARBA00013365"/>
    </source>
</evidence>
<dbReference type="InterPro" id="IPR026843">
    <property type="entry name" value="SbcD_C"/>
</dbReference>
<comment type="subunit">
    <text evidence="2 7">Heterodimer of SbcC and SbcD.</text>
</comment>
<dbReference type="InterPro" id="IPR004843">
    <property type="entry name" value="Calcineurin-like_PHP"/>
</dbReference>
<feature type="domain" description="Nuclease SbcCD subunit D C-terminal" evidence="9">
    <location>
        <begin position="296"/>
        <end position="398"/>
    </location>
</feature>
<evidence type="ECO:0000256" key="2">
    <source>
        <dbReference type="ARBA" id="ARBA00011322"/>
    </source>
</evidence>
<comment type="function">
    <text evidence="7">SbcCD cleaves DNA hairpin structures. These structures can inhibit DNA replication and are intermediates in certain DNA recombination reactions. The complex acts as a 3'-&gt;5' double strand exonuclease that can open hairpins. It also has a 5' single-strand endonuclease activity.</text>
</comment>
<evidence type="ECO:0000256" key="7">
    <source>
        <dbReference type="RuleBase" id="RU363069"/>
    </source>
</evidence>
<dbReference type="PANTHER" id="PTHR30337">
    <property type="entry name" value="COMPONENT OF ATP-DEPENDENT DSDNA EXONUCLEASE"/>
    <property type="match status" value="1"/>
</dbReference>
<keyword evidence="7" id="KW-0255">Endonuclease</keyword>
<dbReference type="Pfam" id="PF00149">
    <property type="entry name" value="Metallophos"/>
    <property type="match status" value="1"/>
</dbReference>
<evidence type="ECO:0000256" key="6">
    <source>
        <dbReference type="ARBA" id="ARBA00022839"/>
    </source>
</evidence>
<feature type="domain" description="Calcineurin-like phosphoesterase" evidence="8">
    <location>
        <begin position="1"/>
        <end position="246"/>
    </location>
</feature>
<keyword evidence="11" id="KW-1185">Reference proteome</keyword>
<dbReference type="Gene3D" id="3.60.21.10">
    <property type="match status" value="1"/>
</dbReference>
<accession>A0ABQ3FBL3</accession>
<evidence type="ECO:0000259" key="8">
    <source>
        <dbReference type="Pfam" id="PF00149"/>
    </source>
</evidence>
<comment type="similarity">
    <text evidence="1 7">Belongs to the SbcD family.</text>
</comment>
<dbReference type="RefSeq" id="WP_189514812.1">
    <property type="nucleotide sequence ID" value="NZ_BMZM01000001.1"/>
</dbReference>
<dbReference type="InterPro" id="IPR004593">
    <property type="entry name" value="SbcD"/>
</dbReference>
<keyword evidence="4 7" id="KW-0540">Nuclease</keyword>
<dbReference type="Proteomes" id="UP000604243">
    <property type="component" value="Unassembled WGS sequence"/>
</dbReference>
<dbReference type="EMBL" id="BMZM01000001">
    <property type="protein sequence ID" value="GHC17119.1"/>
    <property type="molecule type" value="Genomic_DNA"/>
</dbReference>
<dbReference type="InterPro" id="IPR029052">
    <property type="entry name" value="Metallo-depent_PP-like"/>
</dbReference>
<evidence type="ECO:0000256" key="1">
    <source>
        <dbReference type="ARBA" id="ARBA00010555"/>
    </source>
</evidence>